<gene>
    <name evidence="1" type="ORF">IHE45_04G020900</name>
</gene>
<reference evidence="2" key="1">
    <citation type="journal article" date="2022" name="Nat. Commun.">
        <title>Chromosome evolution and the genetic basis of agronomically important traits in greater yam.</title>
        <authorList>
            <person name="Bredeson J.V."/>
            <person name="Lyons J.B."/>
            <person name="Oniyinde I.O."/>
            <person name="Okereke N.R."/>
            <person name="Kolade O."/>
            <person name="Nnabue I."/>
            <person name="Nwadili C.O."/>
            <person name="Hribova E."/>
            <person name="Parker M."/>
            <person name="Nwogha J."/>
            <person name="Shu S."/>
            <person name="Carlson J."/>
            <person name="Kariba R."/>
            <person name="Muthemba S."/>
            <person name="Knop K."/>
            <person name="Barton G.J."/>
            <person name="Sherwood A.V."/>
            <person name="Lopez-Montes A."/>
            <person name="Asiedu R."/>
            <person name="Jamnadass R."/>
            <person name="Muchugi A."/>
            <person name="Goodstein D."/>
            <person name="Egesi C.N."/>
            <person name="Featherston J."/>
            <person name="Asfaw A."/>
            <person name="Simpson G.G."/>
            <person name="Dolezel J."/>
            <person name="Hendre P.S."/>
            <person name="Van Deynze A."/>
            <person name="Kumar P.L."/>
            <person name="Obidiegwu J.E."/>
            <person name="Bhattacharjee R."/>
            <person name="Rokhsar D.S."/>
        </authorList>
    </citation>
    <scope>NUCLEOTIDE SEQUENCE [LARGE SCALE GENOMIC DNA]</scope>
    <source>
        <strain evidence="2">cv. TDa95/00328</strain>
    </source>
</reference>
<keyword evidence="2" id="KW-1185">Reference proteome</keyword>
<evidence type="ECO:0000313" key="2">
    <source>
        <dbReference type="Proteomes" id="UP000827976"/>
    </source>
</evidence>
<evidence type="ECO:0000313" key="1">
    <source>
        <dbReference type="EMBL" id="KAH7685143.1"/>
    </source>
</evidence>
<accession>A0ACB7WBJ7</accession>
<name>A0ACB7WBJ7_DIOAL</name>
<dbReference type="EMBL" id="CM037014">
    <property type="protein sequence ID" value="KAH7685143.1"/>
    <property type="molecule type" value="Genomic_DNA"/>
</dbReference>
<organism evidence="1 2">
    <name type="scientific">Dioscorea alata</name>
    <name type="common">Purple yam</name>
    <dbReference type="NCBI Taxonomy" id="55571"/>
    <lineage>
        <taxon>Eukaryota</taxon>
        <taxon>Viridiplantae</taxon>
        <taxon>Streptophyta</taxon>
        <taxon>Embryophyta</taxon>
        <taxon>Tracheophyta</taxon>
        <taxon>Spermatophyta</taxon>
        <taxon>Magnoliopsida</taxon>
        <taxon>Liliopsida</taxon>
        <taxon>Dioscoreales</taxon>
        <taxon>Dioscoreaceae</taxon>
        <taxon>Dioscorea</taxon>
    </lineage>
</organism>
<comment type="caution">
    <text evidence="1">The sequence shown here is derived from an EMBL/GenBank/DDBJ whole genome shotgun (WGS) entry which is preliminary data.</text>
</comment>
<sequence length="42" mass="4963">MMITTTFHCLLMEREREEYGATNHTKVGPQRLKFLLTLYSTT</sequence>
<proteinExistence type="predicted"/>
<protein>
    <submittedName>
        <fullName evidence="1">Uncharacterized protein</fullName>
    </submittedName>
</protein>
<dbReference type="Proteomes" id="UP000827976">
    <property type="component" value="Chromosome 4"/>
</dbReference>